<evidence type="ECO:0000259" key="1">
    <source>
        <dbReference type="Pfam" id="PF14292"/>
    </source>
</evidence>
<protein>
    <submittedName>
        <fullName evidence="2">SusE outer membrane protein</fullName>
    </submittedName>
</protein>
<name>A0A1M6WFI4_REIAG</name>
<dbReference type="EMBL" id="FRAA01000012">
    <property type="protein sequence ID" value="SHK92533.1"/>
    <property type="molecule type" value="Genomic_DNA"/>
</dbReference>
<evidence type="ECO:0000313" key="3">
    <source>
        <dbReference type="Proteomes" id="UP000184474"/>
    </source>
</evidence>
<organism evidence="2 3">
    <name type="scientific">Reichenbachiella agariperforans</name>
    <dbReference type="NCBI Taxonomy" id="156994"/>
    <lineage>
        <taxon>Bacteria</taxon>
        <taxon>Pseudomonadati</taxon>
        <taxon>Bacteroidota</taxon>
        <taxon>Cytophagia</taxon>
        <taxon>Cytophagales</taxon>
        <taxon>Reichenbachiellaceae</taxon>
        <taxon>Reichenbachiella</taxon>
    </lineage>
</organism>
<reference evidence="3" key="1">
    <citation type="submission" date="2016-11" db="EMBL/GenBank/DDBJ databases">
        <authorList>
            <person name="Varghese N."/>
            <person name="Submissions S."/>
        </authorList>
    </citation>
    <scope>NUCLEOTIDE SEQUENCE [LARGE SCALE GENOMIC DNA]</scope>
    <source>
        <strain evidence="3">DSM 26134</strain>
    </source>
</reference>
<sequence length="478" mass="51699">MKNIIKIYTFILASLVLISCEEELVEKAVLDSESAVNELSELPSSSYTLLYDEGAEAFDEFEWTEADYGFSASVTYTLQVAAAGTEFAEAKGLGTTQADSLVIANASLNTTILGMGATAEQAYAVDFRVASSIGEGVAPVYSNVISATVTPYATTFPPIYLIGDAQNWDLGAPMVLESTGPGEYVGIGPFVADGFFRFFETPAWDATQWNADYFEGGTIPDVLINSGDGDANFQYTSTDQDYQITVNLNTKTITMEDAPTLYIIGDDQGWDTNTAFQLGAIAPGVFEGTTTFTQGSIWRFFEHADWAATQYNYTYFEGGTIPADLTDGGPADNNFTNGAATGAYTITVNLNEKTIEMVAGELEEEEEEEEETPTEVTTLFLVGDDQGWSFGTAYELTYLGDGKFEGTTDFTNGSSFRFFGEMDNWSDPVFGYSYFAEGSVTEVLGDNEDADSNFVVVGETGSYAIAIDLTAKTIELTQ</sequence>
<dbReference type="PROSITE" id="PS51257">
    <property type="entry name" value="PROKAR_LIPOPROTEIN"/>
    <property type="match status" value="1"/>
</dbReference>
<dbReference type="STRING" id="156994.SAMN04488028_11212"/>
<feature type="domain" description="SusE outer membrane protein" evidence="1">
    <location>
        <begin position="27"/>
        <end position="129"/>
    </location>
</feature>
<evidence type="ECO:0000313" key="2">
    <source>
        <dbReference type="EMBL" id="SHK92533.1"/>
    </source>
</evidence>
<dbReference type="RefSeq" id="WP_073125449.1">
    <property type="nucleotide sequence ID" value="NZ_FRAA01000012.1"/>
</dbReference>
<keyword evidence="3" id="KW-1185">Reference proteome</keyword>
<dbReference type="InterPro" id="IPR025970">
    <property type="entry name" value="SusE"/>
</dbReference>
<proteinExistence type="predicted"/>
<dbReference type="AlphaFoldDB" id="A0A1M6WFI4"/>
<dbReference type="Pfam" id="PF14292">
    <property type="entry name" value="SusE"/>
    <property type="match status" value="1"/>
</dbReference>
<gene>
    <name evidence="2" type="ORF">SAMN04488028_11212</name>
</gene>
<dbReference type="Gene3D" id="2.60.40.3620">
    <property type="match status" value="3"/>
</dbReference>
<accession>A0A1M6WFI4</accession>
<dbReference type="Proteomes" id="UP000184474">
    <property type="component" value="Unassembled WGS sequence"/>
</dbReference>